<dbReference type="Gene3D" id="3.40.850.10">
    <property type="entry name" value="Kinesin motor domain"/>
    <property type="match status" value="1"/>
</dbReference>
<protein>
    <submittedName>
        <fullName evidence="4">DEHA2F13090p</fullName>
    </submittedName>
</protein>
<evidence type="ECO:0000313" key="5">
    <source>
        <dbReference type="Proteomes" id="UP000000599"/>
    </source>
</evidence>
<feature type="compositionally biased region" description="Low complexity" evidence="2">
    <location>
        <begin position="778"/>
        <end position="790"/>
    </location>
</feature>
<feature type="coiled-coil region" evidence="1">
    <location>
        <begin position="380"/>
        <end position="414"/>
    </location>
</feature>
<dbReference type="SMART" id="SM00129">
    <property type="entry name" value="KISc"/>
    <property type="match status" value="1"/>
</dbReference>
<evidence type="ECO:0000313" key="4">
    <source>
        <dbReference type="EMBL" id="CAG89287.2"/>
    </source>
</evidence>
<sequence length="811" mass="92193">MMNKELVESSYDMTSIPLYLKIKSPKKGKETLFETTGERSIILNDKQYDFTKIFNGSNNTYKELIDTFDPCSYFIFMGPTGSGKTTALKQVIYEKTQRLEASAKEACITAFEVSENKYIIDLLETPAKKKEYHSSCLESQLHKRKLNGDSHQVLEAVFKKRNTKKTAFNSESSRSCLVVTFFYDDKRVIYIDLMGNEKYDKSSALSNAFANTSMSSITQLLTNKVPNGGRSSNLITNLIFKSNSPSPGKINIILNVDPHGDITLLKSILNNIATLVKDFKLENTTTNKLDKTPNIPHYARPTISSLSPTRLVPRMASSMSPMRKLSSTPSKFRMIPSSDKLSTAPKLMGSRVQKFQTPTRNAFIAPIKMSSPYKASHLTNNFYEIQISSLKKTIKDLEIEISEFKHEHKEILQMITIENQDLSHNLTLSQPDNELDPSSLKGELNDLIGIKAINDELLKQKNILCEKVNDFKVDFYKFKSQHSNFTGNIDALKKVMDSLDTKNDQLTTKNKELIEEVSIIKEDLNKVILENSALNSQLDKVSTQNKSLMQTIEDLEREKTEKQLSMDKLAQENELLQNKVSDTECLVQKVSDLKHVNDKNEAEIKSSKEIIAEQLKDIELKNSMIIETNKKVTELTKSANLSLENHQVIENLQNELTTIESEIQQLTSENKLISSKHAKSIEELKTYKYKFKTLNNSWAQKFDKIMKTKDQGIVKLRSELNSQNVISGDMNRKFSGSDIFEDKPHSSTQMKPVPRNNPLQPSNISKLDNQTNKTFTLNKNSLINKINNSSKVKKSNKKKRSHKNTNKLQPI</sequence>
<keyword evidence="5" id="KW-1185">Reference proteome</keyword>
<dbReference type="SUPFAM" id="SSF52540">
    <property type="entry name" value="P-loop containing nucleoside triphosphate hydrolases"/>
    <property type="match status" value="1"/>
</dbReference>
<dbReference type="GO" id="GO:0005524">
    <property type="term" value="F:ATP binding"/>
    <property type="evidence" value="ECO:0007669"/>
    <property type="project" value="InterPro"/>
</dbReference>
<gene>
    <name evidence="4" type="ordered locus">DEHA2F13090g</name>
</gene>
<feature type="compositionally biased region" description="Basic residues" evidence="2">
    <location>
        <begin position="791"/>
        <end position="805"/>
    </location>
</feature>
<dbReference type="Proteomes" id="UP000000599">
    <property type="component" value="Chromosome F"/>
</dbReference>
<name>Q6BLI8_DEBHA</name>
<dbReference type="AlphaFoldDB" id="Q6BLI8"/>
<proteinExistence type="predicted"/>
<dbReference type="VEuPathDB" id="FungiDB:DEHA2F13090g"/>
<evidence type="ECO:0000256" key="2">
    <source>
        <dbReference type="SAM" id="MobiDB-lite"/>
    </source>
</evidence>
<dbReference type="GO" id="GO:0008017">
    <property type="term" value="F:microtubule binding"/>
    <property type="evidence" value="ECO:0007669"/>
    <property type="project" value="InterPro"/>
</dbReference>
<feature type="compositionally biased region" description="Polar residues" evidence="2">
    <location>
        <begin position="317"/>
        <end position="330"/>
    </location>
</feature>
<reference evidence="4 5" key="1">
    <citation type="journal article" date="2004" name="Nature">
        <title>Genome evolution in yeasts.</title>
        <authorList>
            <consortium name="Genolevures"/>
            <person name="Dujon B."/>
            <person name="Sherman D."/>
            <person name="Fischer G."/>
            <person name="Durrens P."/>
            <person name="Casaregola S."/>
            <person name="Lafontaine I."/>
            <person name="de Montigny J."/>
            <person name="Marck C."/>
            <person name="Neuveglise C."/>
            <person name="Talla E."/>
            <person name="Goffard N."/>
            <person name="Frangeul L."/>
            <person name="Aigle M."/>
            <person name="Anthouard V."/>
            <person name="Babour A."/>
            <person name="Barbe V."/>
            <person name="Barnay S."/>
            <person name="Blanchin S."/>
            <person name="Beckerich J.M."/>
            <person name="Beyne E."/>
            <person name="Bleykasten C."/>
            <person name="Boisrame A."/>
            <person name="Boyer J."/>
            <person name="Cattolico L."/>
            <person name="Confanioleri F."/>
            <person name="de Daruvar A."/>
            <person name="Despons L."/>
            <person name="Fabre E."/>
            <person name="Fairhead C."/>
            <person name="Ferry-Dumazet H."/>
            <person name="Groppi A."/>
            <person name="Hantraye F."/>
            <person name="Hennequin C."/>
            <person name="Jauniaux N."/>
            <person name="Joyet P."/>
            <person name="Kachouri R."/>
            <person name="Kerrest A."/>
            <person name="Koszul R."/>
            <person name="Lemaire M."/>
            <person name="Lesur I."/>
            <person name="Ma L."/>
            <person name="Muller H."/>
            <person name="Nicaud J.M."/>
            <person name="Nikolski M."/>
            <person name="Oztas S."/>
            <person name="Ozier-Kalogeropoulos O."/>
            <person name="Pellenz S."/>
            <person name="Potier S."/>
            <person name="Richard G.F."/>
            <person name="Straub M.L."/>
            <person name="Suleau A."/>
            <person name="Swennene D."/>
            <person name="Tekaia F."/>
            <person name="Wesolowski-Louvel M."/>
            <person name="Westhof E."/>
            <person name="Wirth B."/>
            <person name="Zeniou-Meyer M."/>
            <person name="Zivanovic I."/>
            <person name="Bolotin-Fukuhara M."/>
            <person name="Thierry A."/>
            <person name="Bouchier C."/>
            <person name="Caudron B."/>
            <person name="Scarpelli C."/>
            <person name="Gaillardin C."/>
            <person name="Weissenbach J."/>
            <person name="Wincker P."/>
            <person name="Souciet J.L."/>
        </authorList>
    </citation>
    <scope>NUCLEOTIDE SEQUENCE [LARGE SCALE GENOMIC DNA]</scope>
    <source>
        <strain evidence="5">ATCC 36239 / CBS 767 / BCRC 21394 / JCM 1990 / NBRC 0083 / IGC 2968</strain>
    </source>
</reference>
<dbReference type="GO" id="GO:0007018">
    <property type="term" value="P:microtubule-based movement"/>
    <property type="evidence" value="ECO:0007669"/>
    <property type="project" value="InterPro"/>
</dbReference>
<keyword evidence="1" id="KW-0175">Coiled coil</keyword>
<dbReference type="OMA" id="ENTYEFA"/>
<dbReference type="GeneID" id="2903550"/>
<dbReference type="KEGG" id="dha:DEHA2F13090g"/>
<dbReference type="HOGENOM" id="CLU_347805_0_0_1"/>
<organism evidence="4 5">
    <name type="scientific">Debaryomyces hansenii (strain ATCC 36239 / CBS 767 / BCRC 21394 / JCM 1990 / NBRC 0083 / IGC 2968)</name>
    <name type="common">Yeast</name>
    <name type="synonym">Torulaspora hansenii</name>
    <dbReference type="NCBI Taxonomy" id="284592"/>
    <lineage>
        <taxon>Eukaryota</taxon>
        <taxon>Fungi</taxon>
        <taxon>Dikarya</taxon>
        <taxon>Ascomycota</taxon>
        <taxon>Saccharomycotina</taxon>
        <taxon>Pichiomycetes</taxon>
        <taxon>Debaryomycetaceae</taxon>
        <taxon>Debaryomyces</taxon>
    </lineage>
</organism>
<feature type="coiled-coil region" evidence="1">
    <location>
        <begin position="489"/>
        <end position="586"/>
    </location>
</feature>
<dbReference type="RefSeq" id="XP_460933.2">
    <property type="nucleotide sequence ID" value="XM_460933.2"/>
</dbReference>
<feature type="domain" description="Kinesin motor" evidence="3">
    <location>
        <begin position="13"/>
        <end position="271"/>
    </location>
</feature>
<evidence type="ECO:0000256" key="1">
    <source>
        <dbReference type="SAM" id="Coils"/>
    </source>
</evidence>
<feature type="region of interest" description="Disordered" evidence="2">
    <location>
        <begin position="727"/>
        <end position="811"/>
    </location>
</feature>
<feature type="region of interest" description="Disordered" evidence="2">
    <location>
        <begin position="317"/>
        <end position="336"/>
    </location>
</feature>
<dbReference type="InterPro" id="IPR001752">
    <property type="entry name" value="Kinesin_motor_dom"/>
</dbReference>
<dbReference type="EMBL" id="CR382138">
    <property type="protein sequence ID" value="CAG89287.2"/>
    <property type="molecule type" value="Genomic_DNA"/>
</dbReference>
<dbReference type="OrthoDB" id="4089164at2759"/>
<dbReference type="STRING" id="284592.Q6BLI8"/>
<feature type="compositionally biased region" description="Polar residues" evidence="2">
    <location>
        <begin position="757"/>
        <end position="777"/>
    </location>
</feature>
<dbReference type="InterPro" id="IPR027417">
    <property type="entry name" value="P-loop_NTPase"/>
</dbReference>
<dbReference type="GO" id="GO:0003777">
    <property type="term" value="F:microtubule motor activity"/>
    <property type="evidence" value="ECO:0007669"/>
    <property type="project" value="InterPro"/>
</dbReference>
<dbReference type="InterPro" id="IPR036961">
    <property type="entry name" value="Kinesin_motor_dom_sf"/>
</dbReference>
<dbReference type="InParanoid" id="Q6BLI8"/>
<dbReference type="eggNOG" id="ENOG502S8HK">
    <property type="taxonomic scope" value="Eukaryota"/>
</dbReference>
<evidence type="ECO:0000259" key="3">
    <source>
        <dbReference type="SMART" id="SM00129"/>
    </source>
</evidence>
<accession>Q6BLI8</accession>